<dbReference type="InterPro" id="IPR004170">
    <property type="entry name" value="WWE_dom"/>
</dbReference>
<evidence type="ECO:0000313" key="14">
    <source>
        <dbReference type="Proteomes" id="UP000663865"/>
    </source>
</evidence>
<feature type="domain" description="WWE" evidence="11">
    <location>
        <begin position="4"/>
        <end position="89"/>
    </location>
</feature>
<evidence type="ECO:0000256" key="8">
    <source>
        <dbReference type="ARBA" id="ARBA00023026"/>
    </source>
</evidence>
<dbReference type="InterPro" id="IPR037197">
    <property type="entry name" value="WWE_dom_sf"/>
</dbReference>
<protein>
    <recommendedName>
        <fullName evidence="10">NAD(P)(+)--arginine ADP-ribosyltransferase</fullName>
        <ecNumber evidence="10">2.4.2.31</ecNumber>
    </recommendedName>
    <alternativeName>
        <fullName evidence="10">Mono(ADP-ribosyl)transferase</fullName>
    </alternativeName>
</protein>
<evidence type="ECO:0000256" key="6">
    <source>
        <dbReference type="ARBA" id="ARBA00022679"/>
    </source>
</evidence>
<keyword evidence="6 10" id="KW-0808">Transferase</keyword>
<dbReference type="Proteomes" id="UP000663865">
    <property type="component" value="Unassembled WGS sequence"/>
</dbReference>
<dbReference type="InterPro" id="IPR050999">
    <property type="entry name" value="ADP-ribosyltransferase_ARG"/>
</dbReference>
<evidence type="ECO:0000256" key="5">
    <source>
        <dbReference type="ARBA" id="ARBA00022676"/>
    </source>
</evidence>
<keyword evidence="8" id="KW-0843">Virulence</keyword>
<evidence type="ECO:0000256" key="4">
    <source>
        <dbReference type="ARBA" id="ARBA00022656"/>
    </source>
</evidence>
<dbReference type="InterPro" id="IPR000768">
    <property type="entry name" value="ART"/>
</dbReference>
<keyword evidence="10" id="KW-0521">NADP</keyword>
<dbReference type="GO" id="GO:0090729">
    <property type="term" value="F:toxin activity"/>
    <property type="evidence" value="ECO:0007669"/>
    <property type="project" value="UniProtKB-KW"/>
</dbReference>
<dbReference type="Pfam" id="PF02825">
    <property type="entry name" value="WWE"/>
    <property type="match status" value="1"/>
</dbReference>
<keyword evidence="3" id="KW-0964">Secreted</keyword>
<evidence type="ECO:0000256" key="2">
    <source>
        <dbReference type="ARBA" id="ARBA00009558"/>
    </source>
</evidence>
<dbReference type="SUPFAM" id="SSF117839">
    <property type="entry name" value="WWE domain"/>
    <property type="match status" value="1"/>
</dbReference>
<name>A0A817XQA7_9BILA</name>
<organism evidence="12 14">
    <name type="scientific">Rotaria socialis</name>
    <dbReference type="NCBI Taxonomy" id="392032"/>
    <lineage>
        <taxon>Eukaryota</taxon>
        <taxon>Metazoa</taxon>
        <taxon>Spiralia</taxon>
        <taxon>Gnathifera</taxon>
        <taxon>Rotifera</taxon>
        <taxon>Eurotatoria</taxon>
        <taxon>Bdelloidea</taxon>
        <taxon>Philodinida</taxon>
        <taxon>Philodinidae</taxon>
        <taxon>Rotaria</taxon>
    </lineage>
</organism>
<comment type="caution">
    <text evidence="12">The sequence shown here is derived from an EMBL/GenBank/DDBJ whole genome shotgun (WGS) entry which is preliminary data.</text>
</comment>
<evidence type="ECO:0000256" key="1">
    <source>
        <dbReference type="ARBA" id="ARBA00004613"/>
    </source>
</evidence>
<dbReference type="GO" id="GO:0005576">
    <property type="term" value="C:extracellular region"/>
    <property type="evidence" value="ECO:0007669"/>
    <property type="project" value="UniProtKB-SubCell"/>
</dbReference>
<keyword evidence="4" id="KW-0800">Toxin</keyword>
<dbReference type="EMBL" id="CAJNYV010000592">
    <property type="protein sequence ID" value="CAF3369824.1"/>
    <property type="molecule type" value="Genomic_DNA"/>
</dbReference>
<keyword evidence="5 10" id="KW-0328">Glycosyltransferase</keyword>
<keyword evidence="10" id="KW-0520">NAD</keyword>
<dbReference type="EMBL" id="CAJOBS010000193">
    <property type="protein sequence ID" value="CAF4519726.1"/>
    <property type="molecule type" value="Genomic_DNA"/>
</dbReference>
<comment type="catalytic activity">
    <reaction evidence="9 10">
        <text>L-arginyl-[protein] + NAD(+) = N(omega)-(ADP-D-ribosyl)-L-arginyl-[protein] + nicotinamide + H(+)</text>
        <dbReference type="Rhea" id="RHEA:19149"/>
        <dbReference type="Rhea" id="RHEA-COMP:10532"/>
        <dbReference type="Rhea" id="RHEA-COMP:15087"/>
        <dbReference type="ChEBI" id="CHEBI:15378"/>
        <dbReference type="ChEBI" id="CHEBI:17154"/>
        <dbReference type="ChEBI" id="CHEBI:29965"/>
        <dbReference type="ChEBI" id="CHEBI:57540"/>
        <dbReference type="ChEBI" id="CHEBI:142554"/>
        <dbReference type="EC" id="2.4.2.31"/>
    </reaction>
</comment>
<accession>A0A817XQA7</accession>
<evidence type="ECO:0000313" key="12">
    <source>
        <dbReference type="EMBL" id="CAF3369824.1"/>
    </source>
</evidence>
<dbReference type="EC" id="2.4.2.31" evidence="10"/>
<dbReference type="PROSITE" id="PS50918">
    <property type="entry name" value="WWE"/>
    <property type="match status" value="1"/>
</dbReference>
<dbReference type="PANTHER" id="PTHR10339">
    <property type="entry name" value="ADP-RIBOSYLTRANSFERASE"/>
    <property type="match status" value="1"/>
</dbReference>
<dbReference type="SUPFAM" id="SSF56399">
    <property type="entry name" value="ADP-ribosylation"/>
    <property type="match status" value="1"/>
</dbReference>
<dbReference type="Gene3D" id="3.90.176.10">
    <property type="entry name" value="Toxin ADP-ribosyltransferase, Chain A, domain 1"/>
    <property type="match status" value="1"/>
</dbReference>
<proteinExistence type="inferred from homology"/>
<evidence type="ECO:0000256" key="10">
    <source>
        <dbReference type="RuleBase" id="RU361228"/>
    </source>
</evidence>
<dbReference type="PROSITE" id="PS51996">
    <property type="entry name" value="TR_MART"/>
    <property type="match status" value="1"/>
</dbReference>
<evidence type="ECO:0000256" key="3">
    <source>
        <dbReference type="ARBA" id="ARBA00022525"/>
    </source>
</evidence>
<evidence type="ECO:0000259" key="11">
    <source>
        <dbReference type="PROSITE" id="PS50918"/>
    </source>
</evidence>
<comment type="subcellular location">
    <subcellularLocation>
        <location evidence="1">Secreted</location>
    </subcellularLocation>
</comment>
<gene>
    <name evidence="12" type="ORF">KIK155_LOCUS5284</name>
    <name evidence="13" type="ORF">TOA249_LOCUS4916</name>
</gene>
<dbReference type="GO" id="GO:0003950">
    <property type="term" value="F:NAD+ poly-ADP-ribosyltransferase activity"/>
    <property type="evidence" value="ECO:0007669"/>
    <property type="project" value="TreeGrafter"/>
</dbReference>
<sequence length="390" mass="45015">MTAAVTPTVSSIFQRVRNFQWYWNSAVDPWSSATFDAWMKYTDIENEIIEDARVLQKSEVEIDGNYIINLKDQIQFNKLDKSKQRPIKRVQLQSGRTSTHLREDRFSLPIITRTTPSPSSLSSTKSDNSIQLLRVRNGPEFPSTYYKMNVGKTSKTFADVIDEATRGMIEEGAKIGKKHEAEWLAKQLRSVKRFGDELVDEPGSCYYSVVYSRKLPREIGEMCVYLYTKECFWYKLINSVLRSTDGSNFPREQLQTLGPFSFLLDVYLKTLSKRNNFTVFRGVTLTEEERKAYIPPEYPYLHFSSFTSTSLNRSKAEAFGNTLFIIDLDQEYGYDGGPMQSGADISFLSDFPDEQEVLIWPATSFRVIKYEYDSIKNKHIIHMEAQDMAP</sequence>
<dbReference type="Pfam" id="PF01129">
    <property type="entry name" value="ART"/>
    <property type="match status" value="1"/>
</dbReference>
<evidence type="ECO:0000256" key="9">
    <source>
        <dbReference type="ARBA" id="ARBA00047597"/>
    </source>
</evidence>
<comment type="similarity">
    <text evidence="2 10">Belongs to the Arg-specific ADP-ribosyltransferase family.</text>
</comment>
<dbReference type="GO" id="GO:0016779">
    <property type="term" value="F:nucleotidyltransferase activity"/>
    <property type="evidence" value="ECO:0007669"/>
    <property type="project" value="UniProtKB-KW"/>
</dbReference>
<dbReference type="Gene3D" id="3.30.720.50">
    <property type="match status" value="1"/>
</dbReference>
<keyword evidence="7" id="KW-0548">Nucleotidyltransferase</keyword>
<evidence type="ECO:0000313" key="13">
    <source>
        <dbReference type="EMBL" id="CAF4519726.1"/>
    </source>
</evidence>
<reference evidence="12" key="1">
    <citation type="submission" date="2021-02" db="EMBL/GenBank/DDBJ databases">
        <authorList>
            <person name="Nowell W R."/>
        </authorList>
    </citation>
    <scope>NUCLEOTIDE SEQUENCE</scope>
</reference>
<dbReference type="AlphaFoldDB" id="A0A817XQA7"/>
<dbReference type="GO" id="GO:0106274">
    <property type="term" value="F:NAD+-protein-arginine ADP-ribosyltransferase activity"/>
    <property type="evidence" value="ECO:0007669"/>
    <property type="project" value="UniProtKB-EC"/>
</dbReference>
<dbReference type="PANTHER" id="PTHR10339:SF25">
    <property type="entry name" value="SECRETED EXOENZYME S"/>
    <property type="match status" value="1"/>
</dbReference>
<evidence type="ECO:0000256" key="7">
    <source>
        <dbReference type="ARBA" id="ARBA00022695"/>
    </source>
</evidence>
<dbReference type="Proteomes" id="UP000663838">
    <property type="component" value="Unassembled WGS sequence"/>
</dbReference>